<feature type="signal peptide" evidence="2">
    <location>
        <begin position="1"/>
        <end position="21"/>
    </location>
</feature>
<evidence type="ECO:0000313" key="4">
    <source>
        <dbReference type="Proteomes" id="UP000710385"/>
    </source>
</evidence>
<dbReference type="EMBL" id="JABTTY010000001">
    <property type="protein sequence ID" value="MBE7525214.1"/>
    <property type="molecule type" value="Genomic_DNA"/>
</dbReference>
<gene>
    <name evidence="3" type="ORF">HS096_02375</name>
</gene>
<dbReference type="Proteomes" id="UP000710385">
    <property type="component" value="Unassembled WGS sequence"/>
</dbReference>
<name>A0A928TQB0_UNCKA</name>
<proteinExistence type="predicted"/>
<evidence type="ECO:0000313" key="3">
    <source>
        <dbReference type="EMBL" id="MBE7525214.1"/>
    </source>
</evidence>
<protein>
    <submittedName>
        <fullName evidence="3">Uncharacterized protein</fullName>
    </submittedName>
</protein>
<feature type="chain" id="PRO_5036838950" evidence="2">
    <location>
        <begin position="22"/>
        <end position="214"/>
    </location>
</feature>
<keyword evidence="1" id="KW-0472">Membrane</keyword>
<feature type="transmembrane region" description="Helical" evidence="1">
    <location>
        <begin position="187"/>
        <end position="205"/>
    </location>
</feature>
<dbReference type="AlphaFoldDB" id="A0A928TQB0"/>
<evidence type="ECO:0000256" key="2">
    <source>
        <dbReference type="SAM" id="SignalP"/>
    </source>
</evidence>
<comment type="caution">
    <text evidence="3">The sequence shown here is derived from an EMBL/GenBank/DDBJ whole genome shotgun (WGS) entry which is preliminary data.</text>
</comment>
<reference evidence="3" key="1">
    <citation type="submission" date="2020-05" db="EMBL/GenBank/DDBJ databases">
        <title>High-Quality Genomes of Partial-Nitritation/Anammox System by Hierarchical Clustering Based Hybrid Assembly.</title>
        <authorList>
            <person name="Liu L."/>
            <person name="Wang Y."/>
            <person name="Che Y."/>
            <person name="Chen Y."/>
            <person name="Xia Y."/>
            <person name="Luo R."/>
            <person name="Cheng S.H."/>
            <person name="Zheng C."/>
            <person name="Zhang T."/>
        </authorList>
    </citation>
    <scope>NUCLEOTIDE SEQUENCE</scope>
    <source>
        <strain evidence="3">H1_PAT1</strain>
    </source>
</reference>
<keyword evidence="2" id="KW-0732">Signal</keyword>
<sequence>MRRRILFFLLFAIVPSNAVFADSESFSLFDIESAASGTELVVSMLPHEAFLIVRTSANEELDLARFHESGSLLTAFVEGRIQLTQNGKPCDWDAMLDTVPTELVDAYADGITVRGLVRCPKEGSPFQLETDVFTDAFPTHENVIRYKRGEAFETAMTLTAYNRIAIIRPSLAATVPELQRESSRESLLLAALTGVLLAGFAGWLWRKTKDASPR</sequence>
<keyword evidence="1" id="KW-0812">Transmembrane</keyword>
<organism evidence="3 4">
    <name type="scientific">candidate division WWE3 bacterium</name>
    <dbReference type="NCBI Taxonomy" id="2053526"/>
    <lineage>
        <taxon>Bacteria</taxon>
        <taxon>Katanobacteria</taxon>
    </lineage>
</organism>
<evidence type="ECO:0000256" key="1">
    <source>
        <dbReference type="SAM" id="Phobius"/>
    </source>
</evidence>
<keyword evidence="1" id="KW-1133">Transmembrane helix</keyword>
<accession>A0A928TQB0</accession>